<keyword evidence="2" id="KW-1185">Reference proteome</keyword>
<sequence length="62" mass="7199">MSGYAASAYAWRTVSAYRLSQSDLDKFLVGIFGNVNLFIRHKIDNFEFWAPRDLTQVNRHTC</sequence>
<feature type="non-terminal residue" evidence="1">
    <location>
        <position position="62"/>
    </location>
</feature>
<protein>
    <submittedName>
        <fullName evidence="1">Uncharacterized protein</fullName>
    </submittedName>
</protein>
<evidence type="ECO:0000313" key="1">
    <source>
        <dbReference type="EMBL" id="PMD32420.1"/>
    </source>
</evidence>
<dbReference type="AlphaFoldDB" id="A0A2J6R1M1"/>
<accession>A0A2J6R1M1</accession>
<dbReference type="OrthoDB" id="3565012at2759"/>
<evidence type="ECO:0000313" key="2">
    <source>
        <dbReference type="Proteomes" id="UP000235786"/>
    </source>
</evidence>
<dbReference type="EMBL" id="KZ613959">
    <property type="protein sequence ID" value="PMD32420.1"/>
    <property type="molecule type" value="Genomic_DNA"/>
</dbReference>
<proteinExistence type="predicted"/>
<dbReference type="Proteomes" id="UP000235786">
    <property type="component" value="Unassembled WGS sequence"/>
</dbReference>
<name>A0A2J6R1M1_HYAVF</name>
<gene>
    <name evidence="1" type="ORF">L207DRAFT_518770</name>
</gene>
<organism evidence="1 2">
    <name type="scientific">Hyaloscypha variabilis (strain UAMH 11265 / GT02V1 / F)</name>
    <name type="common">Meliniomyces variabilis</name>
    <dbReference type="NCBI Taxonomy" id="1149755"/>
    <lineage>
        <taxon>Eukaryota</taxon>
        <taxon>Fungi</taxon>
        <taxon>Dikarya</taxon>
        <taxon>Ascomycota</taxon>
        <taxon>Pezizomycotina</taxon>
        <taxon>Leotiomycetes</taxon>
        <taxon>Helotiales</taxon>
        <taxon>Hyaloscyphaceae</taxon>
        <taxon>Hyaloscypha</taxon>
        <taxon>Hyaloscypha variabilis</taxon>
    </lineage>
</organism>
<reference evidence="1 2" key="1">
    <citation type="submission" date="2016-04" db="EMBL/GenBank/DDBJ databases">
        <title>A degradative enzymes factory behind the ericoid mycorrhizal symbiosis.</title>
        <authorList>
            <consortium name="DOE Joint Genome Institute"/>
            <person name="Martino E."/>
            <person name="Morin E."/>
            <person name="Grelet G."/>
            <person name="Kuo A."/>
            <person name="Kohler A."/>
            <person name="Daghino S."/>
            <person name="Barry K."/>
            <person name="Choi C."/>
            <person name="Cichocki N."/>
            <person name="Clum A."/>
            <person name="Copeland A."/>
            <person name="Hainaut M."/>
            <person name="Haridas S."/>
            <person name="Labutti K."/>
            <person name="Lindquist E."/>
            <person name="Lipzen A."/>
            <person name="Khouja H.-R."/>
            <person name="Murat C."/>
            <person name="Ohm R."/>
            <person name="Olson A."/>
            <person name="Spatafora J."/>
            <person name="Veneault-Fourrey C."/>
            <person name="Henrissat B."/>
            <person name="Grigoriev I."/>
            <person name="Martin F."/>
            <person name="Perotto S."/>
        </authorList>
    </citation>
    <scope>NUCLEOTIDE SEQUENCE [LARGE SCALE GENOMIC DNA]</scope>
    <source>
        <strain evidence="1 2">F</strain>
    </source>
</reference>